<proteinExistence type="predicted"/>
<dbReference type="SUPFAM" id="SSF49464">
    <property type="entry name" value="Carboxypeptidase regulatory domain-like"/>
    <property type="match status" value="1"/>
</dbReference>
<dbReference type="EMBL" id="MGFH01000217">
    <property type="protein sequence ID" value="OGM02068.1"/>
    <property type="molecule type" value="Genomic_DNA"/>
</dbReference>
<dbReference type="Gene3D" id="2.60.40.1120">
    <property type="entry name" value="Carboxypeptidase-like, regulatory domain"/>
    <property type="match status" value="1"/>
</dbReference>
<evidence type="ECO:0000313" key="2">
    <source>
        <dbReference type="Proteomes" id="UP000178735"/>
    </source>
</evidence>
<organism evidence="1 2">
    <name type="scientific">Candidatus Wallbacteria bacterium GWC2_49_35</name>
    <dbReference type="NCBI Taxonomy" id="1817813"/>
    <lineage>
        <taxon>Bacteria</taxon>
        <taxon>Candidatus Walliibacteriota</taxon>
    </lineage>
</organism>
<accession>A0A1F7WIV2</accession>
<dbReference type="SUPFAM" id="SSF55486">
    <property type="entry name" value="Metalloproteases ('zincins'), catalytic domain"/>
    <property type="match status" value="1"/>
</dbReference>
<dbReference type="AlphaFoldDB" id="A0A1F7WIV2"/>
<comment type="caution">
    <text evidence="1">The sequence shown here is derived from an EMBL/GenBank/DDBJ whole genome shotgun (WGS) entry which is preliminary data.</text>
</comment>
<reference evidence="1 2" key="1">
    <citation type="journal article" date="2016" name="Nat. Commun.">
        <title>Thousands of microbial genomes shed light on interconnected biogeochemical processes in an aquifer system.</title>
        <authorList>
            <person name="Anantharaman K."/>
            <person name="Brown C.T."/>
            <person name="Hug L.A."/>
            <person name="Sharon I."/>
            <person name="Castelle C.J."/>
            <person name="Probst A.J."/>
            <person name="Thomas B.C."/>
            <person name="Singh A."/>
            <person name="Wilkins M.J."/>
            <person name="Karaoz U."/>
            <person name="Brodie E.L."/>
            <person name="Williams K.H."/>
            <person name="Hubbard S.S."/>
            <person name="Banfield J.F."/>
        </authorList>
    </citation>
    <scope>NUCLEOTIDE SEQUENCE [LARGE SCALE GENOMIC DNA]</scope>
</reference>
<dbReference type="InterPro" id="IPR008969">
    <property type="entry name" value="CarboxyPept-like_regulatory"/>
</dbReference>
<evidence type="ECO:0000313" key="1">
    <source>
        <dbReference type="EMBL" id="OGM02068.1"/>
    </source>
</evidence>
<protein>
    <submittedName>
        <fullName evidence="1">Uncharacterized protein</fullName>
    </submittedName>
</protein>
<sequence>MTLIYFFEIINVIMIIQKNISNFFKEITPINSIFTAAVFLVLLFAAVKVYEPLQAKGAEPAIEITGKVLDIFTDARIYKAAVSFGENTFETGASGHYKALVERGVYSLSVSHGDYYQRQINSYAADGDETFDFYLIPKSFDLQTFQKFGGYSFDRCKFKKPPVIIINTGKFKNSKNTFDSKQIDSINSVINELKSFSDFFKLSVVEKRSISSENDVPQESISINRDDLSDYTEGGHAQFLPAKHSSIVVMNPLYNNLEGFFEVALRHELMHAIGFYTHVPPDIDSILVPTLPIPPNYTDLDKKVIKLFYRMPFSASYPHTTSGK</sequence>
<dbReference type="Proteomes" id="UP000178735">
    <property type="component" value="Unassembled WGS sequence"/>
</dbReference>
<dbReference type="STRING" id="1817813.A2008_12680"/>
<name>A0A1F7WIV2_9BACT</name>
<gene>
    <name evidence="1" type="ORF">A2008_12680</name>
</gene>